<accession>A0A1H7BNA2</accession>
<dbReference type="EMBL" id="FNYE01000017">
    <property type="protein sequence ID" value="SEJ75720.1"/>
    <property type="molecule type" value="Genomic_DNA"/>
</dbReference>
<keyword evidence="2" id="KW-0503">Monooxygenase</keyword>
<keyword evidence="3" id="KW-1185">Reference proteome</keyword>
<dbReference type="Pfam" id="PF03992">
    <property type="entry name" value="ABM"/>
    <property type="match status" value="1"/>
</dbReference>
<proteinExistence type="predicted"/>
<feature type="domain" description="ABM" evidence="1">
    <location>
        <begin position="9"/>
        <end position="64"/>
    </location>
</feature>
<dbReference type="RefSeq" id="WP_090868800.1">
    <property type="nucleotide sequence ID" value="NZ_FNYE01000017.1"/>
</dbReference>
<dbReference type="InterPro" id="IPR011008">
    <property type="entry name" value="Dimeric_a/b-barrel"/>
</dbReference>
<keyword evidence="2" id="KW-0560">Oxidoreductase</keyword>
<dbReference type="OrthoDB" id="678044at2"/>
<evidence type="ECO:0000259" key="1">
    <source>
        <dbReference type="Pfam" id="PF03992"/>
    </source>
</evidence>
<dbReference type="STRING" id="667676.SAMN05192539_1017113"/>
<dbReference type="GO" id="GO:0004497">
    <property type="term" value="F:monooxygenase activity"/>
    <property type="evidence" value="ECO:0007669"/>
    <property type="project" value="UniProtKB-KW"/>
</dbReference>
<gene>
    <name evidence="2" type="ORF">SAMN05192539_1017113</name>
</gene>
<sequence>MTQNISFIVHLPGKPETREELYSSLIKVLDEMSNEPDFVNTYLHRSADDPDTLVLYETWACSAQYFIDHHLKKSYRVDYENKLKGLLKSDRRFEWLDLVKGYERKGM</sequence>
<evidence type="ECO:0000313" key="2">
    <source>
        <dbReference type="EMBL" id="SEJ75720.1"/>
    </source>
</evidence>
<dbReference type="Proteomes" id="UP000198866">
    <property type="component" value="Unassembled WGS sequence"/>
</dbReference>
<name>A0A1H7BNA2_9BURK</name>
<protein>
    <submittedName>
        <fullName evidence="2">Quinol monooxygenase YgiN</fullName>
    </submittedName>
</protein>
<organism evidence="2 3">
    <name type="scientific">Paraburkholderia diazotrophica</name>
    <dbReference type="NCBI Taxonomy" id="667676"/>
    <lineage>
        <taxon>Bacteria</taxon>
        <taxon>Pseudomonadati</taxon>
        <taxon>Pseudomonadota</taxon>
        <taxon>Betaproteobacteria</taxon>
        <taxon>Burkholderiales</taxon>
        <taxon>Burkholderiaceae</taxon>
        <taxon>Paraburkholderia</taxon>
    </lineage>
</organism>
<dbReference type="SUPFAM" id="SSF54909">
    <property type="entry name" value="Dimeric alpha+beta barrel"/>
    <property type="match status" value="1"/>
</dbReference>
<reference evidence="3" key="1">
    <citation type="submission" date="2016-10" db="EMBL/GenBank/DDBJ databases">
        <authorList>
            <person name="Varghese N."/>
            <person name="Submissions S."/>
        </authorList>
    </citation>
    <scope>NUCLEOTIDE SEQUENCE [LARGE SCALE GENOMIC DNA]</scope>
    <source>
        <strain evidence="3">LMG 26031</strain>
    </source>
</reference>
<evidence type="ECO:0000313" key="3">
    <source>
        <dbReference type="Proteomes" id="UP000198866"/>
    </source>
</evidence>
<dbReference type="AlphaFoldDB" id="A0A1H7BNA2"/>
<dbReference type="InterPro" id="IPR007138">
    <property type="entry name" value="ABM_dom"/>
</dbReference>
<dbReference type="Gene3D" id="3.30.70.100">
    <property type="match status" value="1"/>
</dbReference>